<feature type="non-terminal residue" evidence="3">
    <location>
        <position position="1"/>
    </location>
</feature>
<evidence type="ECO:0000256" key="2">
    <source>
        <dbReference type="SAM" id="Phobius"/>
    </source>
</evidence>
<keyword evidence="4" id="KW-1185">Reference proteome</keyword>
<proteinExistence type="predicted"/>
<dbReference type="EMBL" id="CATQJA010002618">
    <property type="protein sequence ID" value="CAJ0573392.1"/>
    <property type="molecule type" value="Genomic_DNA"/>
</dbReference>
<feature type="region of interest" description="Disordered" evidence="1">
    <location>
        <begin position="128"/>
        <end position="149"/>
    </location>
</feature>
<keyword evidence="2" id="KW-0472">Membrane</keyword>
<protein>
    <submittedName>
        <fullName evidence="3">Uncharacterized protein</fullName>
    </submittedName>
</protein>
<gene>
    <name evidence="3" type="ORF">MSPICULIGERA_LOCUS11751</name>
</gene>
<accession>A0AA36CSJ2</accession>
<keyword evidence="2" id="KW-0812">Transmembrane</keyword>
<reference evidence="3" key="1">
    <citation type="submission" date="2023-06" db="EMBL/GenBank/DDBJ databases">
        <authorList>
            <person name="Delattre M."/>
        </authorList>
    </citation>
    <scope>NUCLEOTIDE SEQUENCE</scope>
    <source>
        <strain evidence="3">AF72</strain>
    </source>
</reference>
<comment type="caution">
    <text evidence="3">The sequence shown here is derived from an EMBL/GenBank/DDBJ whole genome shotgun (WGS) entry which is preliminary data.</text>
</comment>
<feature type="transmembrane region" description="Helical" evidence="2">
    <location>
        <begin position="55"/>
        <end position="81"/>
    </location>
</feature>
<organism evidence="3 4">
    <name type="scientific">Mesorhabditis spiculigera</name>
    <dbReference type="NCBI Taxonomy" id="96644"/>
    <lineage>
        <taxon>Eukaryota</taxon>
        <taxon>Metazoa</taxon>
        <taxon>Ecdysozoa</taxon>
        <taxon>Nematoda</taxon>
        <taxon>Chromadorea</taxon>
        <taxon>Rhabditida</taxon>
        <taxon>Rhabditina</taxon>
        <taxon>Rhabditomorpha</taxon>
        <taxon>Rhabditoidea</taxon>
        <taxon>Rhabditidae</taxon>
        <taxon>Mesorhabditinae</taxon>
        <taxon>Mesorhabditis</taxon>
    </lineage>
</organism>
<evidence type="ECO:0000256" key="1">
    <source>
        <dbReference type="SAM" id="MobiDB-lite"/>
    </source>
</evidence>
<evidence type="ECO:0000313" key="4">
    <source>
        <dbReference type="Proteomes" id="UP001177023"/>
    </source>
</evidence>
<evidence type="ECO:0000313" key="3">
    <source>
        <dbReference type="EMBL" id="CAJ0573392.1"/>
    </source>
</evidence>
<name>A0AA36CSJ2_9BILA</name>
<dbReference type="Proteomes" id="UP001177023">
    <property type="component" value="Unassembled WGS sequence"/>
</dbReference>
<sequence>MPRARAVQQGQARAVQQVQARAVQLQARTRVDPPSQMMPYAPSSRRHWRESTIQSLFYGFMIVYHYVSSVFMMVLSFLFYLGAELWADLFSGVAEMSVEFYVAVAPHLQVTLEYLELLNDVLREEAAAEARDEAEAEAPAEEEPRQQAG</sequence>
<dbReference type="AlphaFoldDB" id="A0AA36CSJ2"/>
<keyword evidence="2" id="KW-1133">Transmembrane helix</keyword>